<gene>
    <name evidence="4" type="ORF">C8P69_105206</name>
</gene>
<comment type="cofactor">
    <cofactor evidence="2">
        <name>Zn(2+)</name>
        <dbReference type="ChEBI" id="CHEBI:29105"/>
    </cofactor>
    <text evidence="2">Binds 1 divalent metal cation per subunit.</text>
</comment>
<keyword evidence="2" id="KW-0479">Metal-binding</keyword>
<dbReference type="SUPFAM" id="SSF63829">
    <property type="entry name" value="Calcium-dependent phosphotriesterase"/>
    <property type="match status" value="1"/>
</dbReference>
<evidence type="ECO:0000256" key="1">
    <source>
        <dbReference type="PIRSR" id="PIRSR605511-1"/>
    </source>
</evidence>
<dbReference type="PRINTS" id="PR01790">
    <property type="entry name" value="SMP30FAMILY"/>
</dbReference>
<evidence type="ECO:0000313" key="4">
    <source>
        <dbReference type="EMBL" id="PTM55054.1"/>
    </source>
</evidence>
<evidence type="ECO:0000256" key="2">
    <source>
        <dbReference type="PIRSR" id="PIRSR605511-2"/>
    </source>
</evidence>
<feature type="domain" description="SMP-30/Gluconolactonase/LRE-like region" evidence="3">
    <location>
        <begin position="13"/>
        <end position="288"/>
    </location>
</feature>
<feature type="binding site" evidence="2">
    <location>
        <position position="173"/>
    </location>
    <ligand>
        <name>a divalent metal cation</name>
        <dbReference type="ChEBI" id="CHEBI:60240"/>
    </ligand>
</feature>
<dbReference type="EMBL" id="PZZL01000005">
    <property type="protein sequence ID" value="PTM55054.1"/>
    <property type="molecule type" value="Genomic_DNA"/>
</dbReference>
<proteinExistence type="predicted"/>
<evidence type="ECO:0000313" key="5">
    <source>
        <dbReference type="Proteomes" id="UP000241808"/>
    </source>
</evidence>
<name>A0A2T4Z2Q9_9HYPH</name>
<comment type="caution">
    <text evidence="4">The sequence shown here is derived from an EMBL/GenBank/DDBJ whole genome shotgun (WGS) entry which is preliminary data.</text>
</comment>
<accession>A0A2T4Z2Q9</accession>
<dbReference type="InterPro" id="IPR005511">
    <property type="entry name" value="SMP-30"/>
</dbReference>
<keyword evidence="5" id="KW-1185">Reference proteome</keyword>
<protein>
    <submittedName>
        <fullName evidence="4">Gluconolactonase</fullName>
    </submittedName>
</protein>
<dbReference type="Proteomes" id="UP000241808">
    <property type="component" value="Unassembled WGS sequence"/>
</dbReference>
<keyword evidence="2" id="KW-0862">Zinc</keyword>
<dbReference type="PANTHER" id="PTHR47572">
    <property type="entry name" value="LIPOPROTEIN-RELATED"/>
    <property type="match status" value="1"/>
</dbReference>
<dbReference type="PANTHER" id="PTHR47572:SF5">
    <property type="entry name" value="BLR2277 PROTEIN"/>
    <property type="match status" value="1"/>
</dbReference>
<dbReference type="InterPro" id="IPR011042">
    <property type="entry name" value="6-blade_b-propeller_TolB-like"/>
</dbReference>
<organism evidence="4 5">
    <name type="scientific">Phreatobacter oligotrophus</name>
    <dbReference type="NCBI Taxonomy" id="1122261"/>
    <lineage>
        <taxon>Bacteria</taxon>
        <taxon>Pseudomonadati</taxon>
        <taxon>Pseudomonadota</taxon>
        <taxon>Alphaproteobacteria</taxon>
        <taxon>Hyphomicrobiales</taxon>
        <taxon>Phreatobacteraceae</taxon>
        <taxon>Phreatobacter</taxon>
    </lineage>
</organism>
<feature type="binding site" evidence="2">
    <location>
        <position position="124"/>
    </location>
    <ligand>
        <name>substrate</name>
    </ligand>
</feature>
<dbReference type="Pfam" id="PF08450">
    <property type="entry name" value="SGL"/>
    <property type="match status" value="1"/>
</dbReference>
<feature type="binding site" evidence="2">
    <location>
        <position position="229"/>
    </location>
    <ligand>
        <name>a divalent metal cation</name>
        <dbReference type="ChEBI" id="CHEBI:60240"/>
    </ligand>
</feature>
<dbReference type="InterPro" id="IPR013658">
    <property type="entry name" value="SGL"/>
</dbReference>
<reference evidence="4 5" key="1">
    <citation type="submission" date="2018-04" db="EMBL/GenBank/DDBJ databases">
        <title>Genomic Encyclopedia of Archaeal and Bacterial Type Strains, Phase II (KMG-II): from individual species to whole genera.</title>
        <authorList>
            <person name="Goeker M."/>
        </authorList>
    </citation>
    <scope>NUCLEOTIDE SEQUENCE [LARGE SCALE GENOMIC DNA]</scope>
    <source>
        <strain evidence="4 5">DSM 25521</strain>
    </source>
</reference>
<dbReference type="GO" id="GO:0046872">
    <property type="term" value="F:metal ion binding"/>
    <property type="evidence" value="ECO:0007669"/>
    <property type="project" value="UniProtKB-KW"/>
</dbReference>
<dbReference type="AlphaFoldDB" id="A0A2T4Z2Q9"/>
<sequence>MMEFRELATGLMFPEGPVVLADGAVLIVEIARGTVTKIVPDGAVSYVATPGGGPNGLALGPDGKLYICNNGGFRWTPPGDARGMLPLGQAEDYSGGRIERLDLTTGALEVLYTATEACPFRGPNDIVFDAEGGFYFTDLGKARPRDMDRGGVYYAKADGSFITELAHPMVTPNGIGLSPDGSVLYVAETETARLWAFDLDGPGRIRRHPFPSPHGGRIVAGIGGYNRFDSLAVDADGNICVATLVNGGITVIAPDTGEFRHIPVPGERWVTNIAFGGPELRTAYLTLSSTGRLVATEWENSGLMLNFQQA</sequence>
<dbReference type="Gene3D" id="2.120.10.30">
    <property type="entry name" value="TolB, C-terminal domain"/>
    <property type="match status" value="1"/>
</dbReference>
<dbReference type="RefSeq" id="WP_245902025.1">
    <property type="nucleotide sequence ID" value="NZ_PZZL01000005.1"/>
</dbReference>
<dbReference type="InterPro" id="IPR051262">
    <property type="entry name" value="SMP-30/CGR1_Lactonase"/>
</dbReference>
<feature type="active site" description="Proton donor/acceptor" evidence="1">
    <location>
        <position position="229"/>
    </location>
</feature>
<evidence type="ECO:0000259" key="3">
    <source>
        <dbReference type="Pfam" id="PF08450"/>
    </source>
</evidence>